<dbReference type="AlphaFoldDB" id="A0A934SFI7"/>
<feature type="transmembrane region" description="Helical" evidence="1">
    <location>
        <begin position="65"/>
        <end position="86"/>
    </location>
</feature>
<sequence>MTGGTILAMLVKRHGKSRATRPSGVHRTGGKLMHMVMVICGGFMLLATFALFGKLWGGDAAGISTAIRAFIPVWLLITLVNMWVGVTQAGYTYSQEAPILLLNFAIPAAVAITLVGVVLKA</sequence>
<keyword evidence="1" id="KW-1133">Transmembrane helix</keyword>
<dbReference type="RefSeq" id="WP_200685581.1">
    <property type="nucleotide sequence ID" value="NZ_JAEPRQ010000002.1"/>
</dbReference>
<evidence type="ECO:0000313" key="2">
    <source>
        <dbReference type="EMBL" id="MBK4216056.1"/>
    </source>
</evidence>
<gene>
    <name evidence="2" type="ORF">JJJ17_08975</name>
</gene>
<organism evidence="2 3">
    <name type="scientific">Paracoccus caeni</name>
    <dbReference type="NCBI Taxonomy" id="657651"/>
    <lineage>
        <taxon>Bacteria</taxon>
        <taxon>Pseudomonadati</taxon>
        <taxon>Pseudomonadota</taxon>
        <taxon>Alphaproteobacteria</taxon>
        <taxon>Rhodobacterales</taxon>
        <taxon>Paracoccaceae</taxon>
        <taxon>Paracoccus</taxon>
    </lineage>
</organism>
<keyword evidence="1" id="KW-0472">Membrane</keyword>
<dbReference type="Proteomes" id="UP000640485">
    <property type="component" value="Unassembled WGS sequence"/>
</dbReference>
<dbReference type="EMBL" id="JAEPRQ010000002">
    <property type="protein sequence ID" value="MBK4216056.1"/>
    <property type="molecule type" value="Genomic_DNA"/>
</dbReference>
<protein>
    <submittedName>
        <fullName evidence="2">Uncharacterized protein</fullName>
    </submittedName>
</protein>
<evidence type="ECO:0000313" key="3">
    <source>
        <dbReference type="Proteomes" id="UP000640485"/>
    </source>
</evidence>
<accession>A0A934SFI7</accession>
<reference evidence="2" key="1">
    <citation type="submission" date="2021-01" db="EMBL/GenBank/DDBJ databases">
        <title>Paracoccus amoyensis sp. nov., isolated from the surface seawater along the coast of Xiamen Island, China.</title>
        <authorList>
            <person name="Lyu L."/>
        </authorList>
    </citation>
    <scope>NUCLEOTIDE SEQUENCE</scope>
    <source>
        <strain evidence="2">MJ17</strain>
    </source>
</reference>
<comment type="caution">
    <text evidence="2">The sequence shown here is derived from an EMBL/GenBank/DDBJ whole genome shotgun (WGS) entry which is preliminary data.</text>
</comment>
<feature type="transmembrane region" description="Helical" evidence="1">
    <location>
        <begin position="98"/>
        <end position="119"/>
    </location>
</feature>
<keyword evidence="1" id="KW-0812">Transmembrane</keyword>
<feature type="transmembrane region" description="Helical" evidence="1">
    <location>
        <begin position="32"/>
        <end position="53"/>
    </location>
</feature>
<proteinExistence type="predicted"/>
<evidence type="ECO:0000256" key="1">
    <source>
        <dbReference type="SAM" id="Phobius"/>
    </source>
</evidence>
<keyword evidence="3" id="KW-1185">Reference proteome</keyword>
<name>A0A934SFI7_9RHOB</name>